<dbReference type="PANTHER" id="PTHR31184:SF2">
    <property type="entry name" value="HUNTINGTIN-INTERACTING PROTEIN K"/>
    <property type="match status" value="1"/>
</dbReference>
<dbReference type="EMBL" id="KN838781">
    <property type="protein sequence ID" value="KIJ94709.1"/>
    <property type="molecule type" value="Genomic_DNA"/>
</dbReference>
<feature type="domain" description="Nascent polypeptide-associated complex subunit alpha-like UBA" evidence="1">
    <location>
        <begin position="54"/>
        <end position="92"/>
    </location>
</feature>
<dbReference type="InterPro" id="IPR038922">
    <property type="entry name" value="HYPK_UBA"/>
</dbReference>
<reference evidence="2 3" key="1">
    <citation type="submission" date="2014-04" db="EMBL/GenBank/DDBJ databases">
        <authorList>
            <consortium name="DOE Joint Genome Institute"/>
            <person name="Kuo A."/>
            <person name="Kohler A."/>
            <person name="Nagy L.G."/>
            <person name="Floudas D."/>
            <person name="Copeland A."/>
            <person name="Barry K.W."/>
            <person name="Cichocki N."/>
            <person name="Veneault-Fourrey C."/>
            <person name="LaButti K."/>
            <person name="Lindquist E.A."/>
            <person name="Lipzen A."/>
            <person name="Lundell T."/>
            <person name="Morin E."/>
            <person name="Murat C."/>
            <person name="Sun H."/>
            <person name="Tunlid A."/>
            <person name="Henrissat B."/>
            <person name="Grigoriev I.V."/>
            <person name="Hibbett D.S."/>
            <person name="Martin F."/>
            <person name="Nordberg H.P."/>
            <person name="Cantor M.N."/>
            <person name="Hua S.X."/>
        </authorList>
    </citation>
    <scope>NUCLEOTIDE SEQUENCE [LARGE SCALE GENOMIC DNA]</scope>
    <source>
        <strain evidence="2 3">LaAM-08-1</strain>
    </source>
</reference>
<dbReference type="HOGENOM" id="CLU_175758_0_0_1"/>
<dbReference type="InterPro" id="IPR044034">
    <property type="entry name" value="NAC-like_UBA"/>
</dbReference>
<dbReference type="CDD" id="cd14361">
    <property type="entry name" value="UBA_HYPK"/>
    <property type="match status" value="1"/>
</dbReference>
<name>A0A0C9WJH6_9AGAR</name>
<dbReference type="STRING" id="1095629.A0A0C9WJH6"/>
<gene>
    <name evidence="2" type="ORF">K443DRAFT_683549</name>
</gene>
<dbReference type="Gene3D" id="1.10.8.10">
    <property type="entry name" value="DNA helicase RuvA subunit, C-terminal domain"/>
    <property type="match status" value="1"/>
</dbReference>
<organism evidence="2 3">
    <name type="scientific">Laccaria amethystina LaAM-08-1</name>
    <dbReference type="NCBI Taxonomy" id="1095629"/>
    <lineage>
        <taxon>Eukaryota</taxon>
        <taxon>Fungi</taxon>
        <taxon>Dikarya</taxon>
        <taxon>Basidiomycota</taxon>
        <taxon>Agaricomycotina</taxon>
        <taxon>Agaricomycetes</taxon>
        <taxon>Agaricomycetidae</taxon>
        <taxon>Agaricales</taxon>
        <taxon>Agaricineae</taxon>
        <taxon>Hydnangiaceae</taxon>
        <taxon>Laccaria</taxon>
    </lineage>
</organism>
<keyword evidence="3" id="KW-1185">Reference proteome</keyword>
<dbReference type="OrthoDB" id="285219at2759"/>
<accession>A0A0C9WJH6</accession>
<dbReference type="AlphaFoldDB" id="A0A0C9WJH6"/>
<sequence>MSRSNGRPEPEVIVNYADGFSYSKGKMEEALRACGILDGKAPTKAVKDPAVAVLKRDDIDLIVHEFEVTRAQAERVLTENGGDVGKALSSLVSPPPS</sequence>
<proteinExistence type="predicted"/>
<dbReference type="Pfam" id="PF19026">
    <property type="entry name" value="UBA_HYPK"/>
    <property type="match status" value="1"/>
</dbReference>
<evidence type="ECO:0000313" key="3">
    <source>
        <dbReference type="Proteomes" id="UP000054477"/>
    </source>
</evidence>
<dbReference type="PANTHER" id="PTHR31184">
    <property type="entry name" value="HUNTINGTIN-INTERACTING PROTEIN K FAMILY MEMBER"/>
    <property type="match status" value="1"/>
</dbReference>
<dbReference type="InterPro" id="IPR052617">
    <property type="entry name" value="Huntingtin-int_K"/>
</dbReference>
<dbReference type="GO" id="GO:0043066">
    <property type="term" value="P:negative regulation of apoptotic process"/>
    <property type="evidence" value="ECO:0007669"/>
    <property type="project" value="TreeGrafter"/>
</dbReference>
<protein>
    <recommendedName>
        <fullName evidence="1">Nascent polypeptide-associated complex subunit alpha-like UBA domain-containing protein</fullName>
    </recommendedName>
</protein>
<dbReference type="GO" id="GO:0050821">
    <property type="term" value="P:protein stabilization"/>
    <property type="evidence" value="ECO:0007669"/>
    <property type="project" value="TreeGrafter"/>
</dbReference>
<reference evidence="3" key="2">
    <citation type="submission" date="2015-01" db="EMBL/GenBank/DDBJ databases">
        <title>Evolutionary Origins and Diversification of the Mycorrhizal Mutualists.</title>
        <authorList>
            <consortium name="DOE Joint Genome Institute"/>
            <consortium name="Mycorrhizal Genomics Consortium"/>
            <person name="Kohler A."/>
            <person name="Kuo A."/>
            <person name="Nagy L.G."/>
            <person name="Floudas D."/>
            <person name="Copeland A."/>
            <person name="Barry K.W."/>
            <person name="Cichocki N."/>
            <person name="Veneault-Fourrey C."/>
            <person name="LaButti K."/>
            <person name="Lindquist E.A."/>
            <person name="Lipzen A."/>
            <person name="Lundell T."/>
            <person name="Morin E."/>
            <person name="Murat C."/>
            <person name="Riley R."/>
            <person name="Ohm R."/>
            <person name="Sun H."/>
            <person name="Tunlid A."/>
            <person name="Henrissat B."/>
            <person name="Grigoriev I.V."/>
            <person name="Hibbett D.S."/>
            <person name="Martin F."/>
        </authorList>
    </citation>
    <scope>NUCLEOTIDE SEQUENCE [LARGE SCALE GENOMIC DNA]</scope>
    <source>
        <strain evidence="3">LaAM-08-1</strain>
    </source>
</reference>
<dbReference type="Proteomes" id="UP000054477">
    <property type="component" value="Unassembled WGS sequence"/>
</dbReference>
<evidence type="ECO:0000313" key="2">
    <source>
        <dbReference type="EMBL" id="KIJ94709.1"/>
    </source>
</evidence>
<evidence type="ECO:0000259" key="1">
    <source>
        <dbReference type="Pfam" id="PF19026"/>
    </source>
</evidence>